<feature type="region of interest" description="Disordered" evidence="2">
    <location>
        <begin position="149"/>
        <end position="172"/>
    </location>
</feature>
<keyword evidence="4" id="KW-1185">Reference proteome</keyword>
<evidence type="ECO:0000313" key="4">
    <source>
        <dbReference type="Proteomes" id="UP000250235"/>
    </source>
</evidence>
<protein>
    <submittedName>
        <fullName evidence="3">Structural maintenance of chromosomes protein 3</fullName>
    </submittedName>
</protein>
<sequence>MTFRVVRTNQYNQDLGLIHSTNGNHLESPNEGSLIDHQVTIYLHTENITMFPTNETCVYQDAHTVSDVQKLHLNYVKKVVLAQGVTAGAESLEIRKEFKALDAKINSLDVQVAAIRNEQLEFQTKIAADILSLSTLLDDIVDYIRGGDAKKGEGSSSRRPLPTPVHQSEGTGDALGTASVRYCIYVNLSKVDISNILSVIVQDRSVATGFDSVVQSSPVLLLTDSSSVFANKNDQMDMDHRSYSPDLSDDSSMHFVEDDIHLGDDVASNQPSLSIVSTNFSASFDDLRASISQLIATQKKDKRRIDDAQNDILSKLNTLEKDILAALKQHEEANIIHSAFVTSDLADVRKEQKAQRAMLEEVKEINAKVTELDEQVATIRNDLLNFHAKAEENHLNLSTQLGFLVDYINRGGDAKKGEGGSSRPQPPPDNQNRPGGGSGSRPDDQSRYGEISVSRDVGTRGGGSESQIRGYKSGSKRTRSSGGGESPVRGIFYGPYLSPKRDAEYWITGKKKF</sequence>
<organism evidence="3 4">
    <name type="scientific">Dorcoceras hygrometricum</name>
    <dbReference type="NCBI Taxonomy" id="472368"/>
    <lineage>
        <taxon>Eukaryota</taxon>
        <taxon>Viridiplantae</taxon>
        <taxon>Streptophyta</taxon>
        <taxon>Embryophyta</taxon>
        <taxon>Tracheophyta</taxon>
        <taxon>Spermatophyta</taxon>
        <taxon>Magnoliopsida</taxon>
        <taxon>eudicotyledons</taxon>
        <taxon>Gunneridae</taxon>
        <taxon>Pentapetalae</taxon>
        <taxon>asterids</taxon>
        <taxon>lamiids</taxon>
        <taxon>Lamiales</taxon>
        <taxon>Gesneriaceae</taxon>
        <taxon>Didymocarpoideae</taxon>
        <taxon>Trichosporeae</taxon>
        <taxon>Loxocarpinae</taxon>
        <taxon>Dorcoceras</taxon>
    </lineage>
</organism>
<name>A0A2Z7ALQ5_9LAMI</name>
<gene>
    <name evidence="3" type="ORF">F511_37041</name>
</gene>
<dbReference type="Proteomes" id="UP000250235">
    <property type="component" value="Unassembled WGS sequence"/>
</dbReference>
<keyword evidence="1" id="KW-0175">Coiled coil</keyword>
<evidence type="ECO:0000256" key="1">
    <source>
        <dbReference type="SAM" id="Coils"/>
    </source>
</evidence>
<feature type="region of interest" description="Disordered" evidence="2">
    <location>
        <begin position="414"/>
        <end position="491"/>
    </location>
</feature>
<evidence type="ECO:0000313" key="3">
    <source>
        <dbReference type="EMBL" id="KZV22060.1"/>
    </source>
</evidence>
<evidence type="ECO:0000256" key="2">
    <source>
        <dbReference type="SAM" id="MobiDB-lite"/>
    </source>
</evidence>
<reference evidence="3 4" key="1">
    <citation type="journal article" date="2015" name="Proc. Natl. Acad. Sci. U.S.A.">
        <title>The resurrection genome of Boea hygrometrica: A blueprint for survival of dehydration.</title>
        <authorList>
            <person name="Xiao L."/>
            <person name="Yang G."/>
            <person name="Zhang L."/>
            <person name="Yang X."/>
            <person name="Zhao S."/>
            <person name="Ji Z."/>
            <person name="Zhou Q."/>
            <person name="Hu M."/>
            <person name="Wang Y."/>
            <person name="Chen M."/>
            <person name="Xu Y."/>
            <person name="Jin H."/>
            <person name="Xiao X."/>
            <person name="Hu G."/>
            <person name="Bao F."/>
            <person name="Hu Y."/>
            <person name="Wan P."/>
            <person name="Li L."/>
            <person name="Deng X."/>
            <person name="Kuang T."/>
            <person name="Xiang C."/>
            <person name="Zhu J.K."/>
            <person name="Oliver M.J."/>
            <person name="He Y."/>
        </authorList>
    </citation>
    <scope>NUCLEOTIDE SEQUENCE [LARGE SCALE GENOMIC DNA]</scope>
    <source>
        <strain evidence="4">cv. XS01</strain>
    </source>
</reference>
<accession>A0A2Z7ALQ5</accession>
<dbReference type="EMBL" id="KV014474">
    <property type="protein sequence ID" value="KZV22060.1"/>
    <property type="molecule type" value="Genomic_DNA"/>
</dbReference>
<dbReference type="AlphaFoldDB" id="A0A2Z7ALQ5"/>
<proteinExistence type="predicted"/>
<feature type="coiled-coil region" evidence="1">
    <location>
        <begin position="355"/>
        <end position="382"/>
    </location>
</feature>